<accession>A0A507CCE7</accession>
<protein>
    <submittedName>
        <fullName evidence="1">Uncharacterized protein</fullName>
    </submittedName>
</protein>
<sequence length="101" mass="11408">MRQSPFQQIPSHLSLLFQQHLTSRAAITTIIWADTRRHKGSRRPSPYTTIQIFMAVSDNITTDLDGSLELFRVSLVVVVELSDVVLVPMIILLYMVPCLVA</sequence>
<evidence type="ECO:0000313" key="2">
    <source>
        <dbReference type="Proteomes" id="UP000317494"/>
    </source>
</evidence>
<gene>
    <name evidence="1" type="ORF">SeMB42_g06959</name>
</gene>
<dbReference type="VEuPathDB" id="FungiDB:SeMB42_g06959"/>
<keyword evidence="2" id="KW-1185">Reference proteome</keyword>
<dbReference type="EMBL" id="QEAN01000435">
    <property type="protein sequence ID" value="TPX37292.1"/>
    <property type="molecule type" value="Genomic_DNA"/>
</dbReference>
<dbReference type="AlphaFoldDB" id="A0A507CCE7"/>
<reference evidence="1 2" key="1">
    <citation type="journal article" date="2019" name="Sci. Rep.">
        <title>Comparative genomics of chytrid fungi reveal insights into the obligate biotrophic and pathogenic lifestyle of Synchytrium endobioticum.</title>
        <authorList>
            <person name="van de Vossenberg B.T.L.H."/>
            <person name="Warris S."/>
            <person name="Nguyen H.D.T."/>
            <person name="van Gent-Pelzer M.P.E."/>
            <person name="Joly D.L."/>
            <person name="van de Geest H.C."/>
            <person name="Bonants P.J.M."/>
            <person name="Smith D.S."/>
            <person name="Levesque C.A."/>
            <person name="van der Lee T.A.J."/>
        </authorList>
    </citation>
    <scope>NUCLEOTIDE SEQUENCE [LARGE SCALE GENOMIC DNA]</scope>
    <source>
        <strain evidence="1 2">MB42</strain>
    </source>
</reference>
<comment type="caution">
    <text evidence="1">The sequence shown here is derived from an EMBL/GenBank/DDBJ whole genome shotgun (WGS) entry which is preliminary data.</text>
</comment>
<proteinExistence type="predicted"/>
<dbReference type="Proteomes" id="UP000317494">
    <property type="component" value="Unassembled WGS sequence"/>
</dbReference>
<evidence type="ECO:0000313" key="1">
    <source>
        <dbReference type="EMBL" id="TPX37292.1"/>
    </source>
</evidence>
<name>A0A507CCE7_9FUNG</name>
<organism evidence="1 2">
    <name type="scientific">Synchytrium endobioticum</name>
    <dbReference type="NCBI Taxonomy" id="286115"/>
    <lineage>
        <taxon>Eukaryota</taxon>
        <taxon>Fungi</taxon>
        <taxon>Fungi incertae sedis</taxon>
        <taxon>Chytridiomycota</taxon>
        <taxon>Chytridiomycota incertae sedis</taxon>
        <taxon>Chytridiomycetes</taxon>
        <taxon>Synchytriales</taxon>
        <taxon>Synchytriaceae</taxon>
        <taxon>Synchytrium</taxon>
    </lineage>
</organism>